<dbReference type="Proteomes" id="UP000590749">
    <property type="component" value="Unassembled WGS sequence"/>
</dbReference>
<dbReference type="AlphaFoldDB" id="A0A7W5AR66"/>
<keyword evidence="2" id="KW-1185">Reference proteome</keyword>
<dbReference type="EMBL" id="JACHXF010000031">
    <property type="protein sequence ID" value="MBB3100936.1"/>
    <property type="molecule type" value="Genomic_DNA"/>
</dbReference>
<dbReference type="RefSeq" id="WP_260180020.1">
    <property type="nucleotide sequence ID" value="NZ_BMPW01000036.1"/>
</dbReference>
<name>A0A7W5AR66_9ACTN</name>
<protein>
    <recommendedName>
        <fullName evidence="3">YD repeat-containing protein</fullName>
    </recommendedName>
</protein>
<evidence type="ECO:0008006" key="3">
    <source>
        <dbReference type="Google" id="ProtNLM"/>
    </source>
</evidence>
<evidence type="ECO:0000313" key="1">
    <source>
        <dbReference type="EMBL" id="MBB3100936.1"/>
    </source>
</evidence>
<organism evidence="1 2">
    <name type="scientific">Actinoplanes campanulatus</name>
    <dbReference type="NCBI Taxonomy" id="113559"/>
    <lineage>
        <taxon>Bacteria</taxon>
        <taxon>Bacillati</taxon>
        <taxon>Actinomycetota</taxon>
        <taxon>Actinomycetes</taxon>
        <taxon>Micromonosporales</taxon>
        <taxon>Micromonosporaceae</taxon>
        <taxon>Actinoplanes</taxon>
    </lineage>
</organism>
<comment type="caution">
    <text evidence="1">The sequence shown here is derived from an EMBL/GenBank/DDBJ whole genome shotgun (WGS) entry which is preliminary data.</text>
</comment>
<reference evidence="1 2" key="1">
    <citation type="submission" date="2020-08" db="EMBL/GenBank/DDBJ databases">
        <title>Genomic Encyclopedia of Type Strains, Phase III (KMG-III): the genomes of soil and plant-associated and newly described type strains.</title>
        <authorList>
            <person name="Whitman W."/>
        </authorList>
    </citation>
    <scope>NUCLEOTIDE SEQUENCE [LARGE SCALE GENOMIC DNA]</scope>
    <source>
        <strain evidence="1 2">CECT 3287</strain>
    </source>
</reference>
<sequence length="40" mass="4498">MTFLSYAVEDGAIVTTVRKPGGGTEKRHYVYDGHGNWLRD</sequence>
<evidence type="ECO:0000313" key="2">
    <source>
        <dbReference type="Proteomes" id="UP000590749"/>
    </source>
</evidence>
<proteinExistence type="predicted"/>
<accession>A0A7W5AR66</accession>
<gene>
    <name evidence="1" type="ORF">FHR83_008663</name>
</gene>